<dbReference type="InterPro" id="IPR012347">
    <property type="entry name" value="Ferritin-like"/>
</dbReference>
<evidence type="ECO:0000313" key="3">
    <source>
        <dbReference type="EMBL" id="PJJ82467.1"/>
    </source>
</evidence>
<dbReference type="InterPro" id="IPR005183">
    <property type="entry name" value="DUF305_CopM-like"/>
</dbReference>
<name>A0A2M9D9Q6_9MICO</name>
<feature type="signal peptide" evidence="1">
    <location>
        <begin position="1"/>
        <end position="33"/>
    </location>
</feature>
<organism evidence="3 4">
    <name type="scientific">Salinibacterium amurskyense</name>
    <dbReference type="NCBI Taxonomy" id="205941"/>
    <lineage>
        <taxon>Bacteria</taxon>
        <taxon>Bacillati</taxon>
        <taxon>Actinomycetota</taxon>
        <taxon>Actinomycetes</taxon>
        <taxon>Micrococcales</taxon>
        <taxon>Microbacteriaceae</taxon>
        <taxon>Salinibacterium</taxon>
    </lineage>
</organism>
<keyword evidence="4" id="KW-1185">Reference proteome</keyword>
<comment type="caution">
    <text evidence="3">The sequence shown here is derived from an EMBL/GenBank/DDBJ whole genome shotgun (WGS) entry which is preliminary data.</text>
</comment>
<dbReference type="InterPro" id="IPR006311">
    <property type="entry name" value="TAT_signal"/>
</dbReference>
<gene>
    <name evidence="3" type="ORF">CLV85_1668</name>
</gene>
<proteinExistence type="predicted"/>
<accession>A0A2M9D9Q6</accession>
<dbReference type="Proteomes" id="UP000231742">
    <property type="component" value="Unassembled WGS sequence"/>
</dbReference>
<dbReference type="OrthoDB" id="26872at2"/>
<dbReference type="Gene3D" id="1.20.1260.10">
    <property type="match status" value="1"/>
</dbReference>
<dbReference type="AlphaFoldDB" id="A0A2M9D9Q6"/>
<protein>
    <submittedName>
        <fullName evidence="3">Uncharacterized protein (DUF305 family)</fullName>
    </submittedName>
</protein>
<dbReference type="PANTHER" id="PTHR36933">
    <property type="entry name" value="SLL0788 PROTEIN"/>
    <property type="match status" value="1"/>
</dbReference>
<dbReference type="PROSITE" id="PS51257">
    <property type="entry name" value="PROKAR_LIPOPROTEIN"/>
    <property type="match status" value="1"/>
</dbReference>
<sequence>MRRTTRTDDGAPNTARRSFLAFGALAVAGTALAACTATDSDAAGESAETPNDTDIGFFTDMALHHEQALAMCQRVIGRDNGDSVQSLAADILQNQSFERGVMHTWLTVWGESTAPPETVMGWMGMEMPAAEMMGLATDEQMSSLATATGIAQGRLFLTLMRAHHVGGVHMAEMATENAAIANVRTTAERMATIQNYEIGIIDQLVATTYA</sequence>
<dbReference type="EMBL" id="PGFH01000001">
    <property type="protein sequence ID" value="PJJ82467.1"/>
    <property type="molecule type" value="Genomic_DNA"/>
</dbReference>
<dbReference type="PROSITE" id="PS51318">
    <property type="entry name" value="TAT"/>
    <property type="match status" value="1"/>
</dbReference>
<feature type="domain" description="DUF305" evidence="2">
    <location>
        <begin position="54"/>
        <end position="203"/>
    </location>
</feature>
<feature type="chain" id="PRO_5014922367" evidence="1">
    <location>
        <begin position="34"/>
        <end position="210"/>
    </location>
</feature>
<dbReference type="Pfam" id="PF03713">
    <property type="entry name" value="DUF305"/>
    <property type="match status" value="1"/>
</dbReference>
<reference evidence="3 4" key="1">
    <citation type="submission" date="2017-11" db="EMBL/GenBank/DDBJ databases">
        <title>Genomic Encyclopedia of Archaeal and Bacterial Type Strains, Phase II (KMG-II): From Individual Species to Whole Genera.</title>
        <authorList>
            <person name="Goeker M."/>
        </authorList>
    </citation>
    <scope>NUCLEOTIDE SEQUENCE [LARGE SCALE GENOMIC DNA]</scope>
    <source>
        <strain evidence="3 4">DSM 16400</strain>
    </source>
</reference>
<evidence type="ECO:0000259" key="2">
    <source>
        <dbReference type="Pfam" id="PF03713"/>
    </source>
</evidence>
<evidence type="ECO:0000313" key="4">
    <source>
        <dbReference type="Proteomes" id="UP000231742"/>
    </source>
</evidence>
<dbReference type="RefSeq" id="WP_100389058.1">
    <property type="nucleotide sequence ID" value="NZ_BMZU01000001.1"/>
</dbReference>
<keyword evidence="1" id="KW-0732">Signal</keyword>
<dbReference type="PANTHER" id="PTHR36933:SF1">
    <property type="entry name" value="SLL0788 PROTEIN"/>
    <property type="match status" value="1"/>
</dbReference>
<evidence type="ECO:0000256" key="1">
    <source>
        <dbReference type="SAM" id="SignalP"/>
    </source>
</evidence>